<dbReference type="PANTHER" id="PTHR45947">
    <property type="entry name" value="SULFOQUINOVOSYL TRANSFERASE SQD2"/>
    <property type="match status" value="1"/>
</dbReference>
<dbReference type="Pfam" id="PF13692">
    <property type="entry name" value="Glyco_trans_1_4"/>
    <property type="match status" value="1"/>
</dbReference>
<name>A0ABT3I9Z5_9GAMM</name>
<sequence>MRPKILHCVDDNSMGGVNYALQALCKSSLAQDYDFEIRYVDLTRLSRISTSADIICFHGAASWRKLIGLVWLKLQYPSTPFLLQEHHYCQQFVVSQIPSVNRFYRMLKLTYALMDYVIAISPSQQQWMITNNLVGKSNIALVGQGRDLSRFATKHTRRVSSNHPIPTIAAYGRFHQQKGFDLLLQAMANIAPSQCQLKLAGEGPQLSALTQLASPLTHVELVGRVDDVADFLMSCDAVIIPSRWEPFGLVFIEALAMQKWIISTEVDGLGDQLTEMKSRNPKAFATPIKAVSVTAITQAIEAFITDWHEAQAASTGDKRLSMPAAEQPPHNETYRASECSNIGRADELYLDERYSNSACPDEHTQMQIWSIEQWEQVQTRWRDLLAKIVP</sequence>
<organism evidence="2 3">
    <name type="scientific">Shewanella subflava</name>
    <dbReference type="NCBI Taxonomy" id="2986476"/>
    <lineage>
        <taxon>Bacteria</taxon>
        <taxon>Pseudomonadati</taxon>
        <taxon>Pseudomonadota</taxon>
        <taxon>Gammaproteobacteria</taxon>
        <taxon>Alteromonadales</taxon>
        <taxon>Shewanellaceae</taxon>
        <taxon>Shewanella</taxon>
    </lineage>
</organism>
<dbReference type="Gene3D" id="3.40.50.2000">
    <property type="entry name" value="Glycogen Phosphorylase B"/>
    <property type="match status" value="2"/>
</dbReference>
<accession>A0ABT3I9Z5</accession>
<proteinExistence type="predicted"/>
<dbReference type="SUPFAM" id="SSF53756">
    <property type="entry name" value="UDP-Glycosyltransferase/glycogen phosphorylase"/>
    <property type="match status" value="1"/>
</dbReference>
<dbReference type="InterPro" id="IPR050194">
    <property type="entry name" value="Glycosyltransferase_grp1"/>
</dbReference>
<evidence type="ECO:0000256" key="1">
    <source>
        <dbReference type="SAM" id="MobiDB-lite"/>
    </source>
</evidence>
<evidence type="ECO:0000313" key="2">
    <source>
        <dbReference type="EMBL" id="MCW3172882.1"/>
    </source>
</evidence>
<comment type="caution">
    <text evidence="2">The sequence shown here is derived from an EMBL/GenBank/DDBJ whole genome shotgun (WGS) entry which is preliminary data.</text>
</comment>
<protein>
    <submittedName>
        <fullName evidence="2">Glycosyltransferase family 4 protein</fullName>
    </submittedName>
</protein>
<evidence type="ECO:0000313" key="3">
    <source>
        <dbReference type="Proteomes" id="UP001163714"/>
    </source>
</evidence>
<dbReference type="RefSeq" id="WP_264726395.1">
    <property type="nucleotide sequence ID" value="NZ_JAPDMX010000024.1"/>
</dbReference>
<gene>
    <name evidence="2" type="ORF">OHT75_10355</name>
</gene>
<reference evidence="2" key="1">
    <citation type="submission" date="2022-10" db="EMBL/GenBank/DDBJ databases">
        <title>Shewanella flava sp. nov, isolated from the estuary of the Fenhe River into the Yellow River.</title>
        <authorList>
            <person name="Li Y."/>
        </authorList>
    </citation>
    <scope>NUCLEOTIDE SEQUENCE</scope>
    <source>
        <strain evidence="2">FYR11-62</strain>
    </source>
</reference>
<keyword evidence="3" id="KW-1185">Reference proteome</keyword>
<feature type="region of interest" description="Disordered" evidence="1">
    <location>
        <begin position="315"/>
        <end position="337"/>
    </location>
</feature>
<dbReference type="Proteomes" id="UP001163714">
    <property type="component" value="Unassembled WGS sequence"/>
</dbReference>
<dbReference type="EMBL" id="JAPDMX010000024">
    <property type="protein sequence ID" value="MCW3172882.1"/>
    <property type="molecule type" value="Genomic_DNA"/>
</dbReference>
<dbReference type="PANTHER" id="PTHR45947:SF3">
    <property type="entry name" value="SULFOQUINOVOSYL TRANSFERASE SQD2"/>
    <property type="match status" value="1"/>
</dbReference>
<dbReference type="CDD" id="cd03801">
    <property type="entry name" value="GT4_PimA-like"/>
    <property type="match status" value="1"/>
</dbReference>